<protein>
    <submittedName>
        <fullName evidence="1">Uncharacterized protein</fullName>
    </submittedName>
</protein>
<sequence>MWGAKQKYNIFRYIHYVVVTTRRLDRIKITFPIRGHSYLECNKNMGLINQNTKAETTADWINEIKGARAKLTPFKVFDLDQSFVRQWNNYLTQYYVVKFPFAIQPLREIQVKSMHPRYFSNRSNYNGAIETSIIRTAFINKIERPGPNEFFLLDKQYIEFITISLEKWENLQQLKTFCETDGD</sequence>
<accession>A0A9P0CTZ9</accession>
<organism evidence="1 2">
    <name type="scientific">Psylliodes chrysocephalus</name>
    <dbReference type="NCBI Taxonomy" id="3402493"/>
    <lineage>
        <taxon>Eukaryota</taxon>
        <taxon>Metazoa</taxon>
        <taxon>Ecdysozoa</taxon>
        <taxon>Arthropoda</taxon>
        <taxon>Hexapoda</taxon>
        <taxon>Insecta</taxon>
        <taxon>Pterygota</taxon>
        <taxon>Neoptera</taxon>
        <taxon>Endopterygota</taxon>
        <taxon>Coleoptera</taxon>
        <taxon>Polyphaga</taxon>
        <taxon>Cucujiformia</taxon>
        <taxon>Chrysomeloidea</taxon>
        <taxon>Chrysomelidae</taxon>
        <taxon>Galerucinae</taxon>
        <taxon>Alticini</taxon>
        <taxon>Psylliodes</taxon>
    </lineage>
</organism>
<dbReference type="OrthoDB" id="6755725at2759"/>
<evidence type="ECO:0000313" key="1">
    <source>
        <dbReference type="EMBL" id="CAH1105835.1"/>
    </source>
</evidence>
<dbReference type="EMBL" id="OV651814">
    <property type="protein sequence ID" value="CAH1105835.1"/>
    <property type="molecule type" value="Genomic_DNA"/>
</dbReference>
<name>A0A9P0CTZ9_9CUCU</name>
<dbReference type="Proteomes" id="UP001153636">
    <property type="component" value="Chromosome 2"/>
</dbReference>
<dbReference type="AlphaFoldDB" id="A0A9P0CTZ9"/>
<proteinExistence type="predicted"/>
<evidence type="ECO:0000313" key="2">
    <source>
        <dbReference type="Proteomes" id="UP001153636"/>
    </source>
</evidence>
<reference evidence="1" key="1">
    <citation type="submission" date="2022-01" db="EMBL/GenBank/DDBJ databases">
        <authorList>
            <person name="King R."/>
        </authorList>
    </citation>
    <scope>NUCLEOTIDE SEQUENCE</scope>
</reference>
<keyword evidence="2" id="KW-1185">Reference proteome</keyword>
<gene>
    <name evidence="1" type="ORF">PSYICH_LOCUS7322</name>
</gene>